<dbReference type="Pfam" id="PF20901">
    <property type="entry name" value="Sf6_terminase"/>
    <property type="match status" value="3"/>
</dbReference>
<dbReference type="InterPro" id="IPR048683">
    <property type="entry name" value="Sf6_terminase"/>
</dbReference>
<dbReference type="AlphaFoldDB" id="A0A328AXR2"/>
<reference evidence="2" key="1">
    <citation type="submission" date="2018-05" db="EMBL/GenBank/DDBJ databases">
        <authorList>
            <person name="Li X."/>
        </authorList>
    </citation>
    <scope>NUCLEOTIDE SEQUENCE [LARGE SCALE GENOMIC DNA]</scope>
    <source>
        <strain evidence="2">HKS-05</strain>
    </source>
</reference>
<organism evidence="1 2">
    <name type="scientific">Phenylobacterium hankyongense</name>
    <dbReference type="NCBI Taxonomy" id="1813876"/>
    <lineage>
        <taxon>Bacteria</taxon>
        <taxon>Pseudomonadati</taxon>
        <taxon>Pseudomonadota</taxon>
        <taxon>Alphaproteobacteria</taxon>
        <taxon>Caulobacterales</taxon>
        <taxon>Caulobacteraceae</taxon>
        <taxon>Phenylobacterium</taxon>
    </lineage>
</organism>
<keyword evidence="2" id="KW-1185">Reference proteome</keyword>
<evidence type="ECO:0000313" key="1">
    <source>
        <dbReference type="EMBL" id="RAK59880.1"/>
    </source>
</evidence>
<accession>A0A328AXR2</accession>
<gene>
    <name evidence="1" type="ORF">DJ021_08705</name>
</gene>
<evidence type="ECO:0000313" key="2">
    <source>
        <dbReference type="Proteomes" id="UP000249842"/>
    </source>
</evidence>
<dbReference type="RefSeq" id="WP_111457173.1">
    <property type="nucleotide sequence ID" value="NZ_QFYP01000001.1"/>
</dbReference>
<comment type="caution">
    <text evidence="1">The sequence shown here is derived from an EMBL/GenBank/DDBJ whole genome shotgun (WGS) entry which is preliminary data.</text>
</comment>
<name>A0A328AXR2_9CAUL</name>
<dbReference type="Gene3D" id="1.10.10.60">
    <property type="entry name" value="Homeodomain-like"/>
    <property type="match status" value="4"/>
</dbReference>
<dbReference type="EMBL" id="QFYP01000001">
    <property type="protein sequence ID" value="RAK59880.1"/>
    <property type="molecule type" value="Genomic_DNA"/>
</dbReference>
<dbReference type="Proteomes" id="UP000249842">
    <property type="component" value="Unassembled WGS sequence"/>
</dbReference>
<protein>
    <submittedName>
        <fullName evidence="1">Uncharacterized protein</fullName>
    </submittedName>
</protein>
<proteinExistence type="predicted"/>
<sequence length="299" mass="33163">MAPRPYAQTHPHLRAALLARIAAGELPTAVCAEPGMPCYGSVYAWARADPAFGAALADARRRGAWRRRWRFDEAAAKALLARLAAGEPLTVVLRDPAMPSRNVVRHWRATQGEFQGEVHRLLAAQDRARKARHGQSRHRPWDARLADRILVAVTRGAPLQKLLTADPALPCRNVLIRWRREQPDFDQGLRAAVAVGQRRRGRAAAGCTPALTELIVARIREGASLASLSREPDMPSKATLYGWIATRPDFAGEVIKACEDREDWYGDQMLIAAEAGDPATALARRHARLQNRPGRKWRT</sequence>
<dbReference type="OrthoDB" id="7573036at2"/>